<evidence type="ECO:0008006" key="4">
    <source>
        <dbReference type="Google" id="ProtNLM"/>
    </source>
</evidence>
<accession>A0A545U9Y5</accession>
<dbReference type="OrthoDB" id="5702022at2"/>
<organism evidence="2 3">
    <name type="scientific">Exilibacterium tricleocarpae</name>
    <dbReference type="NCBI Taxonomy" id="2591008"/>
    <lineage>
        <taxon>Bacteria</taxon>
        <taxon>Pseudomonadati</taxon>
        <taxon>Pseudomonadota</taxon>
        <taxon>Gammaproteobacteria</taxon>
        <taxon>Cellvibrionales</taxon>
        <taxon>Cellvibrionaceae</taxon>
        <taxon>Exilibacterium</taxon>
    </lineage>
</organism>
<dbReference type="Proteomes" id="UP000319732">
    <property type="component" value="Unassembled WGS sequence"/>
</dbReference>
<gene>
    <name evidence="2" type="ORF">FKG94_01420</name>
</gene>
<proteinExistence type="predicted"/>
<keyword evidence="1" id="KW-0472">Membrane</keyword>
<dbReference type="AlphaFoldDB" id="A0A545U9Y5"/>
<evidence type="ECO:0000313" key="3">
    <source>
        <dbReference type="Proteomes" id="UP000319732"/>
    </source>
</evidence>
<evidence type="ECO:0000313" key="2">
    <source>
        <dbReference type="EMBL" id="TQV86239.1"/>
    </source>
</evidence>
<dbReference type="RefSeq" id="WP_142902392.1">
    <property type="nucleotide sequence ID" value="NZ_ML660087.1"/>
</dbReference>
<feature type="transmembrane region" description="Helical" evidence="1">
    <location>
        <begin position="103"/>
        <end position="124"/>
    </location>
</feature>
<keyword evidence="1" id="KW-1133">Transmembrane helix</keyword>
<keyword evidence="3" id="KW-1185">Reference proteome</keyword>
<reference evidence="2 3" key="1">
    <citation type="submission" date="2019-06" db="EMBL/GenBank/DDBJ databases">
        <title>Whole genome sequence for Cellvibrionaceae sp. R142.</title>
        <authorList>
            <person name="Wang G."/>
        </authorList>
    </citation>
    <scope>NUCLEOTIDE SEQUENCE [LARGE SCALE GENOMIC DNA]</scope>
    <source>
        <strain evidence="2 3">R142</strain>
    </source>
</reference>
<sequence length="261" mass="28413">MNDDDKRLLSAYLDKQLSPETTAELERRLEQEPELRLYLDQIGATDEALYAAFDSINDDPLPAGLEQLLAQEEPAPVQSATVTSIASRRTSADGTATAVTSSWWSWPVAMAASVAMALGVFIGMDMPSSELGNPMLSQTLQPSDALVRILSASPSGTFVQADNQAQFDVRPELSFIHNDGSFCRQYRIQDSQQAFVGIACAVDQQWENRLLAPSSPVPEDQYLPASGPAIPEVLHQYLGSHIKGVPLGGEEEQALFEQFAN</sequence>
<evidence type="ECO:0000256" key="1">
    <source>
        <dbReference type="SAM" id="Phobius"/>
    </source>
</evidence>
<protein>
    <recommendedName>
        <fullName evidence="4">Anti-sigma factor</fullName>
    </recommendedName>
</protein>
<comment type="caution">
    <text evidence="2">The sequence shown here is derived from an EMBL/GenBank/DDBJ whole genome shotgun (WGS) entry which is preliminary data.</text>
</comment>
<keyword evidence="1" id="KW-0812">Transmembrane</keyword>
<dbReference type="EMBL" id="VHSG01000002">
    <property type="protein sequence ID" value="TQV86239.1"/>
    <property type="molecule type" value="Genomic_DNA"/>
</dbReference>
<name>A0A545U9Y5_9GAMM</name>